<sequence>MEVVNNQQTFAQIKRILNNHST</sequence>
<proteinExistence type="predicted"/>
<dbReference type="EMBL" id="AYSL01000460">
    <property type="protein sequence ID" value="KTF07573.1"/>
    <property type="molecule type" value="Genomic_DNA"/>
</dbReference>
<gene>
    <name evidence="1" type="ORF">MGSAQ_000931</name>
</gene>
<accession>A0A1B6NW30</accession>
<organism evidence="1">
    <name type="scientific">marine sediment metagenome</name>
    <dbReference type="NCBI Taxonomy" id="412755"/>
    <lineage>
        <taxon>unclassified sequences</taxon>
        <taxon>metagenomes</taxon>
        <taxon>ecological metagenomes</taxon>
    </lineage>
</organism>
<reference evidence="1" key="1">
    <citation type="submission" date="2013-11" db="EMBL/GenBank/DDBJ databases">
        <title>Microbial diversity, functional groups and degradation webs in Northern and Southern Mediterranean and Red Sea marine crude oil polluted sites.</title>
        <authorList>
            <person name="Daffonchio D."/>
            <person name="Mapelli F."/>
            <person name="Ferrer M."/>
            <person name="Richter M."/>
            <person name="Cherif A."/>
            <person name="Malkawi H.I."/>
            <person name="Yakimov M.M."/>
            <person name="Abdel-Fattah Y.R."/>
            <person name="Blaghen M."/>
            <person name="Golyshin P.N."/>
            <person name="Kalogerakis N."/>
            <person name="Boon N."/>
            <person name="Magagnini M."/>
            <person name="Fava F."/>
        </authorList>
    </citation>
    <scope>NUCLEOTIDE SEQUENCE</scope>
</reference>
<dbReference type="AlphaFoldDB" id="A0A1B6NW30"/>
<name>A0A1B6NW30_9ZZZZ</name>
<comment type="caution">
    <text evidence="1">The sequence shown here is derived from an EMBL/GenBank/DDBJ whole genome shotgun (WGS) entry which is preliminary data.</text>
</comment>
<evidence type="ECO:0000313" key="1">
    <source>
        <dbReference type="EMBL" id="KTF07573.1"/>
    </source>
</evidence>
<feature type="non-terminal residue" evidence="1">
    <location>
        <position position="22"/>
    </location>
</feature>
<protein>
    <submittedName>
        <fullName evidence="1">Uncharacterized protein</fullName>
    </submittedName>
</protein>